<evidence type="ECO:0000313" key="3">
    <source>
        <dbReference type="Proteomes" id="UP000694501"/>
    </source>
</evidence>
<protein>
    <submittedName>
        <fullName evidence="2">Uncharacterized protein</fullName>
    </submittedName>
</protein>
<feature type="region of interest" description="Disordered" evidence="1">
    <location>
        <begin position="40"/>
        <end position="59"/>
    </location>
</feature>
<dbReference type="InterPro" id="IPR027417">
    <property type="entry name" value="P-loop_NTPase"/>
</dbReference>
<proteinExistence type="predicted"/>
<dbReference type="Proteomes" id="UP000694501">
    <property type="component" value="Unassembled WGS sequence"/>
</dbReference>
<name>A0A949JE27_9ACTN</name>
<accession>A0A949JE27</accession>
<evidence type="ECO:0000256" key="1">
    <source>
        <dbReference type="SAM" id="MobiDB-lite"/>
    </source>
</evidence>
<evidence type="ECO:0000313" key="2">
    <source>
        <dbReference type="EMBL" id="MBU7598373.1"/>
    </source>
</evidence>
<dbReference type="Gene3D" id="3.40.50.300">
    <property type="entry name" value="P-loop containing nucleotide triphosphate hydrolases"/>
    <property type="match status" value="1"/>
</dbReference>
<sequence>MNEGVPSPRQQLGGVQEAPAPLLLAQREEIQTGGDTFRVRPLPDGVGLDPGGRGSRGAVGARRGLGRILGRQRALRRESWAVERLDLCVERLREPEFHEQLWTDGLTVPMVAERLAAAAGLEPAPDTASPVRGSLRRGWTSLKHIRRL</sequence>
<dbReference type="RefSeq" id="WP_211040466.1">
    <property type="nucleotide sequence ID" value="NZ_JAELVF020000001.1"/>
</dbReference>
<reference evidence="2" key="1">
    <citation type="submission" date="2021-06" db="EMBL/GenBank/DDBJ databases">
        <title>Sequencing of actinobacteria type strains.</title>
        <authorList>
            <person name="Nguyen G.-S."/>
            <person name="Wentzel A."/>
        </authorList>
    </citation>
    <scope>NUCLEOTIDE SEQUENCE</scope>
    <source>
        <strain evidence="2">P38-E01</strain>
    </source>
</reference>
<organism evidence="2 3">
    <name type="scientific">Streptomyces tardus</name>
    <dbReference type="NCBI Taxonomy" id="2780544"/>
    <lineage>
        <taxon>Bacteria</taxon>
        <taxon>Bacillati</taxon>
        <taxon>Actinomycetota</taxon>
        <taxon>Actinomycetes</taxon>
        <taxon>Kitasatosporales</taxon>
        <taxon>Streptomycetaceae</taxon>
        <taxon>Streptomyces</taxon>
    </lineage>
</organism>
<dbReference type="AlphaFoldDB" id="A0A949JE27"/>
<keyword evidence="3" id="KW-1185">Reference proteome</keyword>
<feature type="compositionally biased region" description="Gly residues" evidence="1">
    <location>
        <begin position="48"/>
        <end position="57"/>
    </location>
</feature>
<comment type="caution">
    <text evidence="2">The sequence shown here is derived from an EMBL/GenBank/DDBJ whole genome shotgun (WGS) entry which is preliminary data.</text>
</comment>
<gene>
    <name evidence="2" type="ORF">JGS22_012285</name>
</gene>
<dbReference type="EMBL" id="JAELVF020000001">
    <property type="protein sequence ID" value="MBU7598373.1"/>
    <property type="molecule type" value="Genomic_DNA"/>
</dbReference>